<dbReference type="Gene3D" id="3.40.50.300">
    <property type="entry name" value="P-loop containing nucleotide triphosphate hydrolases"/>
    <property type="match status" value="2"/>
</dbReference>
<dbReference type="InterPro" id="IPR027417">
    <property type="entry name" value="P-loop_NTPase"/>
</dbReference>
<protein>
    <submittedName>
        <fullName evidence="5">Structural maintenance of chromosomes 3</fullName>
    </submittedName>
</protein>
<evidence type="ECO:0000259" key="4">
    <source>
        <dbReference type="Pfam" id="PF06470"/>
    </source>
</evidence>
<name>F2HI30_9CRYP</name>
<dbReference type="SUPFAM" id="SSF75553">
    <property type="entry name" value="Smc hinge domain"/>
    <property type="match status" value="1"/>
</dbReference>
<dbReference type="InterPro" id="IPR036277">
    <property type="entry name" value="SMC_hinge_sf"/>
</dbReference>
<evidence type="ECO:0000256" key="2">
    <source>
        <dbReference type="SAM" id="Phobius"/>
    </source>
</evidence>
<keyword evidence="2" id="KW-0472">Membrane</keyword>
<dbReference type="InterPro" id="IPR003395">
    <property type="entry name" value="RecF/RecN/SMC_N"/>
</dbReference>
<dbReference type="Pfam" id="PF02463">
    <property type="entry name" value="SMC_N"/>
    <property type="match status" value="1"/>
</dbReference>
<dbReference type="GO" id="GO:0051276">
    <property type="term" value="P:chromosome organization"/>
    <property type="evidence" value="ECO:0007669"/>
    <property type="project" value="InterPro"/>
</dbReference>
<proteinExistence type="predicted"/>
<keyword evidence="5" id="KW-0542">Nucleomorph</keyword>
<evidence type="ECO:0000313" key="5">
    <source>
        <dbReference type="EMBL" id="AEA38976.1"/>
    </source>
</evidence>
<feature type="transmembrane region" description="Helical" evidence="2">
    <location>
        <begin position="975"/>
        <end position="994"/>
    </location>
</feature>
<dbReference type="AlphaFoldDB" id="F2HI30"/>
<organism evidence="5 6">
    <name type="scientific">Cryptomonas paramaecium</name>
    <dbReference type="NCBI Taxonomy" id="2898"/>
    <lineage>
        <taxon>Eukaryota</taxon>
        <taxon>Cryptophyceae</taxon>
        <taxon>Cryptomonadales</taxon>
        <taxon>Cryptomonadaceae</taxon>
        <taxon>Cryptomonas</taxon>
    </lineage>
</organism>
<evidence type="ECO:0000256" key="1">
    <source>
        <dbReference type="ARBA" id="ARBA00023054"/>
    </source>
</evidence>
<reference evidence="5 6" key="1">
    <citation type="journal article" date="2011" name="Genome Biol. Evol.">
        <title>Complete nucleomorph genome sequence of the nonphotosynthetic alga Cryptomonas paramecium reveals a core nucleomorph gene set.</title>
        <authorList>
            <person name="Tanifuji G."/>
            <person name="Onodera N.T."/>
            <person name="Wheeler T.J."/>
            <person name="Dlutek M."/>
            <person name="Donaher N."/>
            <person name="Archibald J.M."/>
        </authorList>
    </citation>
    <scope>NUCLEOTIDE SEQUENCE [LARGE SCALE GENOMIC DNA]</scope>
    <source>
        <strain evidence="5 6">CCAP977/2A</strain>
    </source>
</reference>
<dbReference type="RefSeq" id="XP_003239874.1">
    <property type="nucleotide sequence ID" value="XM_003239826.1"/>
</dbReference>
<dbReference type="PANTHER" id="PTHR43977">
    <property type="entry name" value="STRUCTURAL MAINTENANCE OF CHROMOSOMES PROTEIN 3"/>
    <property type="match status" value="1"/>
</dbReference>
<dbReference type="Proteomes" id="UP000243423">
    <property type="component" value="Nucleomorph 2"/>
</dbReference>
<feature type="transmembrane region" description="Helical" evidence="2">
    <location>
        <begin position="942"/>
        <end position="963"/>
    </location>
</feature>
<dbReference type="GO" id="GO:0005694">
    <property type="term" value="C:chromosome"/>
    <property type="evidence" value="ECO:0007669"/>
    <property type="project" value="InterPro"/>
</dbReference>
<keyword evidence="2" id="KW-1133">Transmembrane helix</keyword>
<evidence type="ECO:0000259" key="3">
    <source>
        <dbReference type="Pfam" id="PF02463"/>
    </source>
</evidence>
<dbReference type="SUPFAM" id="SSF52540">
    <property type="entry name" value="P-loop containing nucleoside triphosphate hydrolases"/>
    <property type="match status" value="2"/>
</dbReference>
<gene>
    <name evidence="5" type="primary">smc3</name>
    <name evidence="5" type="ORF">CPARA_2gp318</name>
</gene>
<dbReference type="GO" id="GO:0005524">
    <property type="term" value="F:ATP binding"/>
    <property type="evidence" value="ECO:0007669"/>
    <property type="project" value="InterPro"/>
</dbReference>
<keyword evidence="2" id="KW-0812">Transmembrane</keyword>
<sequence length="1033" mass="124405">MHIIEVKLFNFKSYRHYIFKKHLSPGINVFTGYNGSGKTSLLEAIGVIFINQKFREKKNTLFKSRFLFCKEESCMIEISFDNSDRIFPILTDKITIKRLFNFSTDKIFFGQCFFSPYQFFEFLNLKKIYLDDLVFEIEQNIITKFKQADRKNRLSIFFNKTGLYLFNIIQEKNIKYLSKLNLYKKKILNFVKKIKKDKLNCLKKLNIYKKYKNYLDGLKILKYTKTHANYQILKKKIVNTAYRYENSRKIIGIIYKRMLFLIEKKNYTNLKKLSSSYTTFFSSKYIFSHCIFIKKYNLLFEFESVFYTLNYVCISFLYNYLSILLQKKNIVIKHKLFYQHEKEAFLLRILLIKNINIFKKIIIKHKYIEKMINLKINFFLTKSRFFCLKNEIFIEKETILANIFNLETYLEDGFNLKSLKNIRKLLFNAKNKNFKLYGLLIDLFNVHKYFYISIENILKKFLTSIVVKNKKDVVAIVKNIKYKINDSIDFIFLEKNFKKKKNYEKPISNKKISISKLIFCQYKFISLFEILLKNMFLIRKTKYINSYFMQIKSLVGVDLNGNIFYSNGSIITSQSYRKPSLEITNLLKKNRFFLAWIGKMEKKIKYVLFFIDIYKFKVNFLIIFLDKIFVSIFPKNKTNTKQKSLNRLNIFFLEKFQKKYLSVINLQITYTRVFFLKYTNKQLLFMLQIKVFLNFLGLCLNFLSVKIFFFNLCYNQFIKNSFEKISKLFKKNSVFKKKNILSCSFSKTLIREKHNSYTLNFIYKKVLKYFFFKCSANLELFTKKKNVYIIRNELLSCHFRLENNISSDHIFFKIVKKNLYNKLMKKYKNYLFLKKIFSGLIAKFNQIESDLFTINQTFDIFKKKKQEMIQCHFFKISKNFRKTFKNFYNKSSVIVLEYKKIRLQHLQTKCEYKIAIGITIAAKFNDSNLFIFLEHMSKGQSAIVVFFFFLSIKSINLTFIYIFDEIETNLDFYNILILCYIIKQISTFGIQVLVSTFSQQFIINGDKWFYVENKHNGSNIRIIRKNSAVNYKL</sequence>
<evidence type="ECO:0000313" key="6">
    <source>
        <dbReference type="Proteomes" id="UP000243423"/>
    </source>
</evidence>
<keyword evidence="1" id="KW-0175">Coiled coil</keyword>
<dbReference type="GeneID" id="10447220"/>
<geneLocation type="nucleomorph" evidence="5"/>
<feature type="domain" description="SMC hinge" evidence="4">
    <location>
        <begin position="436"/>
        <end position="537"/>
    </location>
</feature>
<accession>F2HI30</accession>
<feature type="domain" description="RecF/RecN/SMC N-terminal" evidence="3">
    <location>
        <begin position="3"/>
        <end position="1017"/>
    </location>
</feature>
<dbReference type="Pfam" id="PF06470">
    <property type="entry name" value="SMC_hinge"/>
    <property type="match status" value="1"/>
</dbReference>
<feature type="transmembrane region" description="Helical" evidence="2">
    <location>
        <begin position="691"/>
        <end position="714"/>
    </location>
</feature>
<dbReference type="InterPro" id="IPR010935">
    <property type="entry name" value="SMC_hinge"/>
</dbReference>
<dbReference type="Gene3D" id="1.20.1060.20">
    <property type="match status" value="1"/>
</dbReference>
<dbReference type="EMBL" id="CP002173">
    <property type="protein sequence ID" value="AEA38976.1"/>
    <property type="molecule type" value="Genomic_DNA"/>
</dbReference>
<dbReference type="Gene3D" id="3.30.70.1620">
    <property type="match status" value="1"/>
</dbReference>